<evidence type="ECO:0000256" key="8">
    <source>
        <dbReference type="PIRSR" id="PIRSR602401-1"/>
    </source>
</evidence>
<dbReference type="CDD" id="cd11064">
    <property type="entry name" value="CYP86A"/>
    <property type="match status" value="1"/>
</dbReference>
<evidence type="ECO:0000313" key="9">
    <source>
        <dbReference type="EMBL" id="PKI77758.1"/>
    </source>
</evidence>
<comment type="cofactor">
    <cofactor evidence="1 8">
        <name>heme</name>
        <dbReference type="ChEBI" id="CHEBI:30413"/>
    </cofactor>
</comment>
<evidence type="ECO:0000256" key="1">
    <source>
        <dbReference type="ARBA" id="ARBA00001971"/>
    </source>
</evidence>
<evidence type="ECO:0000256" key="4">
    <source>
        <dbReference type="ARBA" id="ARBA00022723"/>
    </source>
</evidence>
<dbReference type="GO" id="GO:0004497">
    <property type="term" value="F:monooxygenase activity"/>
    <property type="evidence" value="ECO:0007669"/>
    <property type="project" value="UniProtKB-KW"/>
</dbReference>
<comment type="similarity">
    <text evidence="2">Belongs to the cytochrome P450 family.</text>
</comment>
<reference evidence="9 10" key="1">
    <citation type="submission" date="2017-11" db="EMBL/GenBank/DDBJ databases">
        <title>De-novo sequencing of pomegranate (Punica granatum L.) genome.</title>
        <authorList>
            <person name="Akparov Z."/>
            <person name="Amiraslanov A."/>
            <person name="Hajiyeva S."/>
            <person name="Abbasov M."/>
            <person name="Kaur K."/>
            <person name="Hamwieh A."/>
            <person name="Solovyev V."/>
            <person name="Salamov A."/>
            <person name="Braich B."/>
            <person name="Kosarev P."/>
            <person name="Mahmoud A."/>
            <person name="Hajiyev E."/>
            <person name="Babayeva S."/>
            <person name="Izzatullayeva V."/>
            <person name="Mammadov A."/>
            <person name="Mammadov A."/>
            <person name="Sharifova S."/>
            <person name="Ojaghi J."/>
            <person name="Eynullazada K."/>
            <person name="Bayramov B."/>
            <person name="Abdulazimova A."/>
            <person name="Shahmuradov I."/>
        </authorList>
    </citation>
    <scope>NUCLEOTIDE SEQUENCE [LARGE SCALE GENOMIC DNA]</scope>
    <source>
        <strain evidence="10">cv. AG2017</strain>
        <tissue evidence="9">Leaf</tissue>
    </source>
</reference>
<dbReference type="GO" id="GO:0016705">
    <property type="term" value="F:oxidoreductase activity, acting on paired donors, with incorporation or reduction of molecular oxygen"/>
    <property type="evidence" value="ECO:0007669"/>
    <property type="project" value="InterPro"/>
</dbReference>
<dbReference type="AlphaFoldDB" id="A0A2I0LAP8"/>
<evidence type="ECO:0000256" key="6">
    <source>
        <dbReference type="ARBA" id="ARBA00023004"/>
    </source>
</evidence>
<keyword evidence="10" id="KW-1185">Reference proteome</keyword>
<evidence type="ECO:0000256" key="2">
    <source>
        <dbReference type="ARBA" id="ARBA00010617"/>
    </source>
</evidence>
<keyword evidence="7" id="KW-0503">Monooxygenase</keyword>
<keyword evidence="6 8" id="KW-0408">Iron</keyword>
<comment type="caution">
    <text evidence="9">The sequence shown here is derived from an EMBL/GenBank/DDBJ whole genome shotgun (WGS) entry which is preliminary data.</text>
</comment>
<accession>A0A2I0LAP8</accession>
<dbReference type="InterPro" id="IPR002401">
    <property type="entry name" value="Cyt_P450_E_grp-I"/>
</dbReference>
<feature type="binding site" description="axial binding residue" evidence="8">
    <location>
        <position position="392"/>
    </location>
    <ligand>
        <name>heme</name>
        <dbReference type="ChEBI" id="CHEBI:30413"/>
    </ligand>
    <ligandPart>
        <name>Fe</name>
        <dbReference type="ChEBI" id="CHEBI:18248"/>
    </ligandPart>
</feature>
<dbReference type="PRINTS" id="PR00385">
    <property type="entry name" value="P450"/>
</dbReference>
<dbReference type="Pfam" id="PF00067">
    <property type="entry name" value="p450"/>
    <property type="match status" value="1"/>
</dbReference>
<dbReference type="InterPro" id="IPR001128">
    <property type="entry name" value="Cyt_P450"/>
</dbReference>
<keyword evidence="3 8" id="KW-0349">Heme</keyword>
<dbReference type="Gene3D" id="1.10.630.10">
    <property type="entry name" value="Cytochrome P450"/>
    <property type="match status" value="1"/>
</dbReference>
<keyword evidence="4 8" id="KW-0479">Metal-binding</keyword>
<evidence type="ECO:0008006" key="11">
    <source>
        <dbReference type="Google" id="ProtNLM"/>
    </source>
</evidence>
<dbReference type="InterPro" id="IPR036396">
    <property type="entry name" value="Cyt_P450_sf"/>
</dbReference>
<name>A0A2I0LAP8_PUNGR</name>
<proteinExistence type="inferred from homology"/>
<dbReference type="GO" id="GO:0005506">
    <property type="term" value="F:iron ion binding"/>
    <property type="evidence" value="ECO:0007669"/>
    <property type="project" value="InterPro"/>
</dbReference>
<organism evidence="9 10">
    <name type="scientific">Punica granatum</name>
    <name type="common">Pomegranate</name>
    <dbReference type="NCBI Taxonomy" id="22663"/>
    <lineage>
        <taxon>Eukaryota</taxon>
        <taxon>Viridiplantae</taxon>
        <taxon>Streptophyta</taxon>
        <taxon>Embryophyta</taxon>
        <taxon>Tracheophyta</taxon>
        <taxon>Spermatophyta</taxon>
        <taxon>Magnoliopsida</taxon>
        <taxon>eudicotyledons</taxon>
        <taxon>Gunneridae</taxon>
        <taxon>Pentapetalae</taxon>
        <taxon>rosids</taxon>
        <taxon>malvids</taxon>
        <taxon>Myrtales</taxon>
        <taxon>Lythraceae</taxon>
        <taxon>Punica</taxon>
    </lineage>
</organism>
<dbReference type="PANTHER" id="PTHR24296">
    <property type="entry name" value="CYTOCHROME P450"/>
    <property type="match status" value="1"/>
</dbReference>
<dbReference type="PRINTS" id="PR00463">
    <property type="entry name" value="EP450I"/>
</dbReference>
<dbReference type="EMBL" id="PGOL01000076">
    <property type="protein sequence ID" value="PKI77758.1"/>
    <property type="molecule type" value="Genomic_DNA"/>
</dbReference>
<evidence type="ECO:0000256" key="5">
    <source>
        <dbReference type="ARBA" id="ARBA00023002"/>
    </source>
</evidence>
<evidence type="ECO:0000256" key="7">
    <source>
        <dbReference type="ARBA" id="ARBA00023033"/>
    </source>
</evidence>
<sequence>MTDLAAKHRTYRLLSPFRNEVYTSDPANVEYILKTNSDNYGKGGYNHSLLSDLLGDGIFTVDGEKWRKQRKISSYEFSTKVLRDFSSAVFRTNAAKLANILSKVAVNNQVVDMQDLFMKSTLDSIFKVAFGVELDSMCGSSEEGTKFGNAFDDASSMTLWRYVDVFWKIKKFLNIRSEAKLKKNTKIINTFVSKLIRSKIEQMNNSKDDPSMKKEDILSRFLHANETDETYLRDIILSFIIAGKDTTAATLSWFVGMLCKYPHIQEKVAEEVKKMVDLRDVTNFADFTSRLNDESLEKMHYLHATITETLRLYPAVPVDAKICFADDTLTDGFSVRRGDLVAYQAYAMGRMKFIWGEDAEEFQPDRWLDEDGLFQPESPFKFTAFQAGPRICLGKEFAYRQMKIFSALLVGCFVFKLADERTVNYRTMLNLHIDGGLPVRVFPRFKI</sequence>
<dbReference type="STRING" id="22663.A0A2I0LAP8"/>
<dbReference type="SUPFAM" id="SSF48264">
    <property type="entry name" value="Cytochrome P450"/>
    <property type="match status" value="1"/>
</dbReference>
<dbReference type="GO" id="GO:0020037">
    <property type="term" value="F:heme binding"/>
    <property type="evidence" value="ECO:0007669"/>
    <property type="project" value="InterPro"/>
</dbReference>
<protein>
    <recommendedName>
        <fullName evidence="11">Cytochrome P450 704C1-like</fullName>
    </recommendedName>
</protein>
<gene>
    <name evidence="9" type="ORF">CRG98_001882</name>
</gene>
<keyword evidence="5" id="KW-0560">Oxidoreductase</keyword>
<dbReference type="Proteomes" id="UP000233551">
    <property type="component" value="Unassembled WGS sequence"/>
</dbReference>
<evidence type="ECO:0000256" key="3">
    <source>
        <dbReference type="ARBA" id="ARBA00022617"/>
    </source>
</evidence>
<evidence type="ECO:0000313" key="10">
    <source>
        <dbReference type="Proteomes" id="UP000233551"/>
    </source>
</evidence>